<evidence type="ECO:0000256" key="4">
    <source>
        <dbReference type="ARBA" id="ARBA00023239"/>
    </source>
</evidence>
<dbReference type="GO" id="GO:0046872">
    <property type="term" value="F:metal ion binding"/>
    <property type="evidence" value="ECO:0007669"/>
    <property type="project" value="UniProtKB-KW"/>
</dbReference>
<keyword evidence="2" id="KW-0378">Hydrolase</keyword>
<dbReference type="Pfam" id="PF04227">
    <property type="entry name" value="Indigoidine_A"/>
    <property type="match status" value="1"/>
</dbReference>
<accession>A0A9P8T0S8</accession>
<dbReference type="Proteomes" id="UP000769157">
    <property type="component" value="Unassembled WGS sequence"/>
</dbReference>
<keyword evidence="8" id="KW-1185">Reference proteome</keyword>
<dbReference type="Gene3D" id="3.40.1790.10">
    <property type="entry name" value="Indigoidine synthase domain"/>
    <property type="match status" value="1"/>
</dbReference>
<dbReference type="GeneID" id="70237928"/>
<evidence type="ECO:0000313" key="8">
    <source>
        <dbReference type="Proteomes" id="UP000769157"/>
    </source>
</evidence>
<dbReference type="RefSeq" id="XP_046058890.1">
    <property type="nucleotide sequence ID" value="XM_046207202.1"/>
</dbReference>
<evidence type="ECO:0000256" key="5">
    <source>
        <dbReference type="ARBA" id="ARBA00023295"/>
    </source>
</evidence>
<reference evidence="7" key="1">
    <citation type="journal article" date="2021" name="Open Biol.">
        <title>Shared evolutionary footprints suggest mitochondrial oxidative damage underlies multiple complex I losses in fungi.</title>
        <authorList>
            <person name="Schikora-Tamarit M.A."/>
            <person name="Marcet-Houben M."/>
            <person name="Nosek J."/>
            <person name="Gabaldon T."/>
        </authorList>
    </citation>
    <scope>NUCLEOTIDE SEQUENCE</scope>
    <source>
        <strain evidence="7">CBS6075</strain>
    </source>
</reference>
<evidence type="ECO:0000313" key="7">
    <source>
        <dbReference type="EMBL" id="KAH3661786.1"/>
    </source>
</evidence>
<sequence>MLRNVKRSITLARAYSVQVTSEIADCVKQKGPVVALESTIITHGLPYPANIEMAQSVEQLIRENGAVPATVGFVEGVPKVGLSVADLESMSVPGDKYKVSRRDIPFVMAKKLTGGTTIASTMILAHAAGIDLFATGGLGGVSRPFDLMDVSADLDELSKTPVGVICSGPKSILDVPRTMEYLETKGVPVATFRDGQEKVNIPGFYTRDSGVASPFAVESIQDAVQMVYHGKDAMNLQNGYVFCVPPPENIALAPEYITRIIQETQQEALDRGVRGKQLTPFMLGRINERTDGMSVKCNIEFVRNNAVIAAKMACELSKLRGNTIFQPQQVVSPSKTTPKTANALVVGSVALDSTNTLQKVDLNDSCPGKTEYSVGGVGFNVAFAASSVGDPQQVVLVSGINKSDVAGKTILDKFAEVGMRTDGLLEMKGRTAQYTSIHDSKGELVIACADMDIIETITADQVVAKIDQLSPNYILLDTNVSVEVIEAVLAKANGSIKVVVEPTSGAKVKKLVSTHLGCFPDHTVNLITPTVLELEQLYDSFYSKGKFEDISTWFNILDSLNINSVLRGKLEKHPLLRKYLAGGVFQQAFQLLPYFPAILVKDGEHGVVLIEIVGMEQQTPSKADFSILHKGRNGLALLISHYRAPTIDPDAKISVTGAGDTLAGYLLAKLSPTKQIPFSNNRDSLVTNSQHAAATSLHCPSAVNHQALIGLRNRD</sequence>
<keyword evidence="4" id="KW-0456">Lyase</keyword>
<dbReference type="InterPro" id="IPR011611">
    <property type="entry name" value="PfkB_dom"/>
</dbReference>
<name>A0A9P8T0S8_9ASCO</name>
<dbReference type="Gene3D" id="3.40.1190.20">
    <property type="match status" value="1"/>
</dbReference>
<organism evidence="7 8">
    <name type="scientific">Ogataea philodendri</name>
    <dbReference type="NCBI Taxonomy" id="1378263"/>
    <lineage>
        <taxon>Eukaryota</taxon>
        <taxon>Fungi</taxon>
        <taxon>Dikarya</taxon>
        <taxon>Ascomycota</taxon>
        <taxon>Saccharomycotina</taxon>
        <taxon>Pichiomycetes</taxon>
        <taxon>Pichiales</taxon>
        <taxon>Pichiaceae</taxon>
        <taxon>Ogataea</taxon>
    </lineage>
</organism>
<dbReference type="GO" id="GO:0016798">
    <property type="term" value="F:hydrolase activity, acting on glycosyl bonds"/>
    <property type="evidence" value="ECO:0007669"/>
    <property type="project" value="UniProtKB-KW"/>
</dbReference>
<evidence type="ECO:0000256" key="1">
    <source>
        <dbReference type="ARBA" id="ARBA00022723"/>
    </source>
</evidence>
<dbReference type="OrthoDB" id="198885at2759"/>
<dbReference type="GO" id="GO:0005737">
    <property type="term" value="C:cytoplasm"/>
    <property type="evidence" value="ECO:0007669"/>
    <property type="project" value="TreeGrafter"/>
</dbReference>
<gene>
    <name evidence="7" type="ORF">OGAPHI_005964</name>
</gene>
<keyword evidence="5" id="KW-0326">Glycosidase</keyword>
<keyword evidence="1" id="KW-0479">Metal-binding</keyword>
<dbReference type="PANTHER" id="PTHR42909">
    <property type="entry name" value="ZGC:136858"/>
    <property type="match status" value="1"/>
</dbReference>
<dbReference type="EMBL" id="JAEUBE010000414">
    <property type="protein sequence ID" value="KAH3661786.1"/>
    <property type="molecule type" value="Genomic_DNA"/>
</dbReference>
<feature type="domain" description="Carbohydrate kinase PfkB" evidence="6">
    <location>
        <begin position="345"/>
        <end position="512"/>
    </location>
</feature>
<reference evidence="7" key="2">
    <citation type="submission" date="2021-01" db="EMBL/GenBank/DDBJ databases">
        <authorList>
            <person name="Schikora-Tamarit M.A."/>
        </authorList>
    </citation>
    <scope>NUCLEOTIDE SEQUENCE</scope>
    <source>
        <strain evidence="7">CBS6075</strain>
    </source>
</reference>
<dbReference type="InterPro" id="IPR022830">
    <property type="entry name" value="Indigdn_synthA-like"/>
</dbReference>
<dbReference type="Pfam" id="PF00294">
    <property type="entry name" value="PfkB"/>
    <property type="match status" value="1"/>
</dbReference>
<evidence type="ECO:0000256" key="3">
    <source>
        <dbReference type="ARBA" id="ARBA00023211"/>
    </source>
</evidence>
<evidence type="ECO:0000259" key="6">
    <source>
        <dbReference type="Pfam" id="PF00294"/>
    </source>
</evidence>
<dbReference type="SUPFAM" id="SSF53613">
    <property type="entry name" value="Ribokinase-like"/>
    <property type="match status" value="1"/>
</dbReference>
<protein>
    <recommendedName>
        <fullName evidence="6">Carbohydrate kinase PfkB domain-containing protein</fullName>
    </recommendedName>
</protein>
<dbReference type="PANTHER" id="PTHR42909:SF1">
    <property type="entry name" value="CARBOHYDRATE KINASE PFKB DOMAIN-CONTAINING PROTEIN"/>
    <property type="match status" value="1"/>
</dbReference>
<dbReference type="InterPro" id="IPR007342">
    <property type="entry name" value="PsuG"/>
</dbReference>
<keyword evidence="3" id="KW-0464">Manganese</keyword>
<evidence type="ECO:0000256" key="2">
    <source>
        <dbReference type="ARBA" id="ARBA00022801"/>
    </source>
</evidence>
<dbReference type="GO" id="GO:0004730">
    <property type="term" value="F:pseudouridylate synthase activity"/>
    <property type="evidence" value="ECO:0007669"/>
    <property type="project" value="InterPro"/>
</dbReference>
<dbReference type="InterPro" id="IPR029056">
    <property type="entry name" value="Ribokinase-like"/>
</dbReference>
<proteinExistence type="inferred from homology"/>
<dbReference type="HAMAP" id="MF_01876">
    <property type="entry name" value="PsiMP_glycosidase"/>
    <property type="match status" value="1"/>
</dbReference>
<dbReference type="SUPFAM" id="SSF110581">
    <property type="entry name" value="Indigoidine synthase A-like"/>
    <property type="match status" value="1"/>
</dbReference>
<dbReference type="AlphaFoldDB" id="A0A9P8T0S8"/>
<comment type="caution">
    <text evidence="7">The sequence shown here is derived from an EMBL/GenBank/DDBJ whole genome shotgun (WGS) entry which is preliminary data.</text>
</comment>